<protein>
    <submittedName>
        <fullName evidence="3">Uncharacterized protein</fullName>
    </submittedName>
</protein>
<dbReference type="STRING" id="660518.SAMN05216218_103245"/>
<evidence type="ECO:0000313" key="3">
    <source>
        <dbReference type="EMBL" id="SDF06610.1"/>
    </source>
</evidence>
<evidence type="ECO:0000256" key="1">
    <source>
        <dbReference type="SAM" id="Coils"/>
    </source>
</evidence>
<name>A0A1G7I1I3_9EURY</name>
<dbReference type="AlphaFoldDB" id="A0A1G7I1I3"/>
<dbReference type="EMBL" id="FNBK01000003">
    <property type="protein sequence ID" value="SDF06610.1"/>
    <property type="molecule type" value="Genomic_DNA"/>
</dbReference>
<feature type="transmembrane region" description="Helical" evidence="2">
    <location>
        <begin position="12"/>
        <end position="35"/>
    </location>
</feature>
<keyword evidence="1" id="KW-0175">Coiled coil</keyword>
<proteinExistence type="predicted"/>
<keyword evidence="2" id="KW-0472">Membrane</keyword>
<dbReference type="Proteomes" id="UP000199076">
    <property type="component" value="Unassembled WGS sequence"/>
</dbReference>
<sequence>MLDRDNSTTRLLSGVVQILAIVVVGVVVSVLITAFTESLAAAQTLATVAGALGTVVLLVIVGWYARQLEDAATESRKLRRRPYVKRIVATGIDRILEWLTTNRDRWDRANPPAGMPVYPEIEDTGVPDDVVADISRDYPDLVSDVSAFLTASREYRDAWQDLHTDLSRIVDHAFELSDPPETIDEVVPQNYEGAARADGVDPWAEPNEFVDAHPRLFARLILTNPEPSLNGAAYLDTEDYATLLVDAHRREFMNLRGEDEIADQIDLVHRKLEILKENDQNMEERLQDVRSQYLAEYEIMETELGEIKAGGRSAV</sequence>
<reference evidence="4" key="1">
    <citation type="submission" date="2016-10" db="EMBL/GenBank/DDBJ databases">
        <authorList>
            <person name="Varghese N."/>
            <person name="Submissions S."/>
        </authorList>
    </citation>
    <scope>NUCLEOTIDE SEQUENCE [LARGE SCALE GENOMIC DNA]</scope>
    <source>
        <strain evidence="4">IBRC-M 10760</strain>
    </source>
</reference>
<feature type="transmembrane region" description="Helical" evidence="2">
    <location>
        <begin position="41"/>
        <end position="65"/>
    </location>
</feature>
<evidence type="ECO:0000256" key="2">
    <source>
        <dbReference type="SAM" id="Phobius"/>
    </source>
</evidence>
<dbReference type="OrthoDB" id="234034at2157"/>
<accession>A0A1G7I1I3</accession>
<keyword evidence="4" id="KW-1185">Reference proteome</keyword>
<feature type="coiled-coil region" evidence="1">
    <location>
        <begin position="265"/>
        <end position="292"/>
    </location>
</feature>
<dbReference type="RefSeq" id="WP_092689069.1">
    <property type="nucleotide sequence ID" value="NZ_FNBK01000003.1"/>
</dbReference>
<keyword evidence="2" id="KW-1133">Transmembrane helix</keyword>
<gene>
    <name evidence="3" type="ORF">SAMN05216218_103245</name>
</gene>
<keyword evidence="2" id="KW-0812">Transmembrane</keyword>
<organism evidence="3 4">
    <name type="scientific">Halorientalis regularis</name>
    <dbReference type="NCBI Taxonomy" id="660518"/>
    <lineage>
        <taxon>Archaea</taxon>
        <taxon>Methanobacteriati</taxon>
        <taxon>Methanobacteriota</taxon>
        <taxon>Stenosarchaea group</taxon>
        <taxon>Halobacteria</taxon>
        <taxon>Halobacteriales</taxon>
        <taxon>Haloarculaceae</taxon>
        <taxon>Halorientalis</taxon>
    </lineage>
</organism>
<evidence type="ECO:0000313" key="4">
    <source>
        <dbReference type="Proteomes" id="UP000199076"/>
    </source>
</evidence>